<protein>
    <recommendedName>
        <fullName evidence="4">Glutamine amidotransferase domain-containing protein</fullName>
    </recommendedName>
</protein>
<keyword evidence="1" id="KW-1133">Transmembrane helix</keyword>
<comment type="caution">
    <text evidence="2">The sequence shown here is derived from an EMBL/GenBank/DDBJ whole genome shotgun (WGS) entry which is preliminary data.</text>
</comment>
<feature type="transmembrane region" description="Helical" evidence="1">
    <location>
        <begin position="23"/>
        <end position="43"/>
    </location>
</feature>
<dbReference type="PANTHER" id="PTHR37947:SF1">
    <property type="entry name" value="BLL2462 PROTEIN"/>
    <property type="match status" value="1"/>
</dbReference>
<reference evidence="2 3" key="1">
    <citation type="submission" date="2019-02" db="EMBL/GenBank/DDBJ databases">
        <title>Deep-cultivation of Planctomycetes and their phenomic and genomic characterization uncovers novel biology.</title>
        <authorList>
            <person name="Wiegand S."/>
            <person name="Jogler M."/>
            <person name="Boedeker C."/>
            <person name="Pinto D."/>
            <person name="Vollmers J."/>
            <person name="Rivas-Marin E."/>
            <person name="Kohn T."/>
            <person name="Peeters S.H."/>
            <person name="Heuer A."/>
            <person name="Rast P."/>
            <person name="Oberbeckmann S."/>
            <person name="Bunk B."/>
            <person name="Jeske O."/>
            <person name="Meyerdierks A."/>
            <person name="Storesund J.E."/>
            <person name="Kallscheuer N."/>
            <person name="Luecker S."/>
            <person name="Lage O.M."/>
            <person name="Pohl T."/>
            <person name="Merkel B.J."/>
            <person name="Hornburger P."/>
            <person name="Mueller R.-W."/>
            <person name="Bruemmer F."/>
            <person name="Labrenz M."/>
            <person name="Spormann A.M."/>
            <person name="Op Den Camp H."/>
            <person name="Overmann J."/>
            <person name="Amann R."/>
            <person name="Jetten M.S.M."/>
            <person name="Mascher T."/>
            <person name="Medema M.H."/>
            <person name="Devos D.P."/>
            <person name="Kaster A.-K."/>
            <person name="Ovreas L."/>
            <person name="Rohde M."/>
            <person name="Galperin M.Y."/>
            <person name="Jogler C."/>
        </authorList>
    </citation>
    <scope>NUCLEOTIDE SEQUENCE [LARGE SCALE GENOMIC DNA]</scope>
    <source>
        <strain evidence="2 3">CA13</strain>
    </source>
</reference>
<accession>A0A5C5YNF8</accession>
<organism evidence="2 3">
    <name type="scientific">Novipirellula herctigrandis</name>
    <dbReference type="NCBI Taxonomy" id="2527986"/>
    <lineage>
        <taxon>Bacteria</taxon>
        <taxon>Pseudomonadati</taxon>
        <taxon>Planctomycetota</taxon>
        <taxon>Planctomycetia</taxon>
        <taxon>Pirellulales</taxon>
        <taxon>Pirellulaceae</taxon>
        <taxon>Novipirellula</taxon>
    </lineage>
</organism>
<keyword evidence="1" id="KW-0812">Transmembrane</keyword>
<dbReference type="InterPro" id="IPR029062">
    <property type="entry name" value="Class_I_gatase-like"/>
</dbReference>
<dbReference type="PANTHER" id="PTHR37947">
    <property type="entry name" value="BLL2462 PROTEIN"/>
    <property type="match status" value="1"/>
</dbReference>
<evidence type="ECO:0000313" key="3">
    <source>
        <dbReference type="Proteomes" id="UP000315010"/>
    </source>
</evidence>
<evidence type="ECO:0000313" key="2">
    <source>
        <dbReference type="EMBL" id="TWT76389.1"/>
    </source>
</evidence>
<feature type="transmembrane region" description="Helical" evidence="1">
    <location>
        <begin position="50"/>
        <end position="74"/>
    </location>
</feature>
<dbReference type="SUPFAM" id="SSF52317">
    <property type="entry name" value="Class I glutamine amidotransferase-like"/>
    <property type="match status" value="1"/>
</dbReference>
<evidence type="ECO:0000256" key="1">
    <source>
        <dbReference type="SAM" id="Phobius"/>
    </source>
</evidence>
<name>A0A5C5YNF8_9BACT</name>
<dbReference type="EMBL" id="SJPJ01000002">
    <property type="protein sequence ID" value="TWT76389.1"/>
    <property type="molecule type" value="Genomic_DNA"/>
</dbReference>
<sequence precursor="true">MTMAVTGIAGLIAQEIYWGSPDWVWPIVVVVTLLALLTIWNYWRNRASGVFGLIAAVLKLAAIGLIAICLLEPMRSGTRPQPKANILPILVDTSRSMTLKTDDASESRSERAARRLDPKSSWRIRLAQDFDVRDYAFDDSLKPIDLEQKDLTPDGYTSSLATSLGAVKERFLSRPVGGVLLFTDGNLTDAPSADFDWSTLGFPVYPVLNSQKETLRDVAITGTSIRQTDFESAPMTVRVQVTRAEIPDEPLFVQLRDAISGNLVEEQSLAASEDGRPQEVTFQFRPEKSGVSFYRAIVFREVDRESMEMAGDKDPSAGSSEATLVNNQRIITVDRKSGPYRILYVAGRPNWEFKFLRRSLAEDAEIQLVGLIRIANKEPKFSFRDQGVTSSNPLFQGLGEDEEEIAEQYDEPVMIRLGVKESEELSDGFPDSAEELFSYQAVILDDIEPSFFSQDQLLLLRRFVGSRGGGFMMLGGQESFDGKAFADSPLGELSAVYAARRDKPSRAGEYRLQISREGMLEPWIRLRDNEASEQNRLRKMPFFTTLNAVGDVKPGASSILSVETRDGQTMPGLVTQRFGKGRTAAMPIGDLWRWSMRRGEKDAGDNNREDPAQMWRQIAHWLVGEVPRRVDATVEPSDDVNAPAKIVVTVRDEAYLPLDNAIVELKITPSGGEPFTLLATADDRSAGVYSSEYWTRETGGCLVDVTTLAPDGSHVGTAQTGFSSQVVTSEFSDLSLNRKLLTKIADQTGGEVIDDSELSAFASDLPNRRMPISETWVYPLWHRTWVMITAIACLCGEWGIRRWKGLA</sequence>
<dbReference type="RefSeq" id="WP_419195233.1">
    <property type="nucleotide sequence ID" value="NZ_SJPJ01000002.1"/>
</dbReference>
<proteinExistence type="predicted"/>
<evidence type="ECO:0008006" key="4">
    <source>
        <dbReference type="Google" id="ProtNLM"/>
    </source>
</evidence>
<gene>
    <name evidence="2" type="ORF">CA13_68830</name>
</gene>
<dbReference type="Proteomes" id="UP000315010">
    <property type="component" value="Unassembled WGS sequence"/>
</dbReference>
<dbReference type="AlphaFoldDB" id="A0A5C5YNF8"/>
<keyword evidence="1" id="KW-0472">Membrane</keyword>
<keyword evidence="3" id="KW-1185">Reference proteome</keyword>
<dbReference type="Gene3D" id="3.40.50.880">
    <property type="match status" value="1"/>
</dbReference>